<comment type="caution">
    <text evidence="1">The sequence shown here is derived from an EMBL/GenBank/DDBJ whole genome shotgun (WGS) entry which is preliminary data.</text>
</comment>
<keyword evidence="2" id="KW-1185">Reference proteome</keyword>
<dbReference type="EMBL" id="JYDW01000184">
    <property type="protein sequence ID" value="KRZ52733.1"/>
    <property type="molecule type" value="Genomic_DNA"/>
</dbReference>
<dbReference type="AlphaFoldDB" id="A0A0V1KZI9"/>
<proteinExistence type="predicted"/>
<accession>A0A0V1KZI9</accession>
<sequence length="131" mass="15135">MTRACRFSEPFENLAIPWAQSFPYLSLCRPVKQQRHKKFTLHCSSCRFSAFNNSPTFWRLLSISLRRPTCFTSGLSARNDAFQNVAAHCTFRKALHYKLNVMRNAYYYEVESQSQFPENPSIATSPVKVAS</sequence>
<dbReference type="Proteomes" id="UP000054721">
    <property type="component" value="Unassembled WGS sequence"/>
</dbReference>
<evidence type="ECO:0000313" key="2">
    <source>
        <dbReference type="Proteomes" id="UP000054721"/>
    </source>
</evidence>
<reference evidence="1 2" key="1">
    <citation type="submission" date="2015-05" db="EMBL/GenBank/DDBJ databases">
        <title>Evolution of Trichinella species and genotypes.</title>
        <authorList>
            <person name="Korhonen P.K."/>
            <person name="Edoardo P."/>
            <person name="Giuseppe L.R."/>
            <person name="Gasser R.B."/>
        </authorList>
    </citation>
    <scope>NUCLEOTIDE SEQUENCE [LARGE SCALE GENOMIC DNA]</scope>
    <source>
        <strain evidence="1">ISS10</strain>
    </source>
</reference>
<name>A0A0V1KZI9_9BILA</name>
<organism evidence="1 2">
    <name type="scientific">Trichinella nativa</name>
    <dbReference type="NCBI Taxonomy" id="6335"/>
    <lineage>
        <taxon>Eukaryota</taxon>
        <taxon>Metazoa</taxon>
        <taxon>Ecdysozoa</taxon>
        <taxon>Nematoda</taxon>
        <taxon>Enoplea</taxon>
        <taxon>Dorylaimia</taxon>
        <taxon>Trichinellida</taxon>
        <taxon>Trichinellidae</taxon>
        <taxon>Trichinella</taxon>
    </lineage>
</organism>
<evidence type="ECO:0000313" key="1">
    <source>
        <dbReference type="EMBL" id="KRZ52733.1"/>
    </source>
</evidence>
<protein>
    <submittedName>
        <fullName evidence="1">Uncharacterized protein</fullName>
    </submittedName>
</protein>
<gene>
    <name evidence="1" type="ORF">T02_8306</name>
</gene>